<dbReference type="Pfam" id="PF00126">
    <property type="entry name" value="HTH_1"/>
    <property type="match status" value="1"/>
</dbReference>
<evidence type="ECO:0000313" key="8">
    <source>
        <dbReference type="EMBL" id="TWX63322.1"/>
    </source>
</evidence>
<dbReference type="AlphaFoldDB" id="A0A5C6Q3D5"/>
<dbReference type="InterPro" id="IPR000847">
    <property type="entry name" value="LysR_HTH_N"/>
</dbReference>
<dbReference type="InterPro" id="IPR036390">
    <property type="entry name" value="WH_DNA-bd_sf"/>
</dbReference>
<dbReference type="InterPro" id="IPR036388">
    <property type="entry name" value="WH-like_DNA-bd_sf"/>
</dbReference>
<dbReference type="SUPFAM" id="SSF53850">
    <property type="entry name" value="Periplasmic binding protein-like II"/>
    <property type="match status" value="1"/>
</dbReference>
<keyword evidence="9" id="KW-1185">Reference proteome</keyword>
<dbReference type="GO" id="GO:0003677">
    <property type="term" value="F:DNA binding"/>
    <property type="evidence" value="ECO:0007669"/>
    <property type="project" value="UniProtKB-KW"/>
</dbReference>
<keyword evidence="4" id="KW-0010">Activator</keyword>
<feature type="domain" description="HTH lysR-type" evidence="6">
    <location>
        <begin position="4"/>
        <end position="61"/>
    </location>
</feature>
<dbReference type="GO" id="GO:0003700">
    <property type="term" value="F:DNA-binding transcription factor activity"/>
    <property type="evidence" value="ECO:0007669"/>
    <property type="project" value="InterPro"/>
</dbReference>
<dbReference type="Proteomes" id="UP000321917">
    <property type="component" value="Unassembled WGS sequence"/>
</dbReference>
<name>A0A5C6Q3D5_9GAMM</name>
<keyword evidence="3" id="KW-0238">DNA-binding</keyword>
<dbReference type="PANTHER" id="PTHR30293">
    <property type="entry name" value="TRANSCRIPTIONAL REGULATORY PROTEIN NAC-RELATED"/>
    <property type="match status" value="1"/>
</dbReference>
<evidence type="ECO:0000313" key="10">
    <source>
        <dbReference type="Proteomes" id="UP000321917"/>
    </source>
</evidence>
<comment type="similarity">
    <text evidence="1">Belongs to the LysR transcriptional regulatory family.</text>
</comment>
<protein>
    <submittedName>
        <fullName evidence="8">Transcriptional activator NhaR</fullName>
    </submittedName>
</protein>
<evidence type="ECO:0000313" key="7">
    <source>
        <dbReference type="EMBL" id="TWX60135.1"/>
    </source>
</evidence>
<evidence type="ECO:0000256" key="5">
    <source>
        <dbReference type="ARBA" id="ARBA00023163"/>
    </source>
</evidence>
<dbReference type="NCBIfam" id="NF008284">
    <property type="entry name" value="PRK11062.1"/>
    <property type="match status" value="1"/>
</dbReference>
<gene>
    <name evidence="8" type="primary">nhaR</name>
    <name evidence="7" type="ORF">ESZ26_08460</name>
    <name evidence="8" type="ORF">ESZ27_17070</name>
</gene>
<sequence length="302" mass="33863">MAKLNYHHLQYFNAIAKHGSIAQASKIIHITPQTLSAQLSTFEEQLGYLLFERKGKRLVLNEMGRLTYSYSQEIFSLGDELLSSLKNHSADFASRFSIGVTDVIAKVFSFHFLKQIYTMDSSIKLICKETSLEVLLGELAINKLDAILTDTPLPANSPLKAYSHAIGKSGFSFFAHQHLANKLQANFPHSLDGQSFFIAGEGTNQRLSILSWFNQLSISPLIIGEFDDSILTKYFGQAGYGVFCAPTIIEDHVMEQFNVSIIGKTNDITEHYYLISPERKVKHPAVQHLLTEGKKLFKQPMA</sequence>
<dbReference type="PROSITE" id="PS50931">
    <property type="entry name" value="HTH_LYSR"/>
    <property type="match status" value="1"/>
</dbReference>
<dbReference type="Gene3D" id="3.40.190.290">
    <property type="match status" value="1"/>
</dbReference>
<dbReference type="InterPro" id="IPR005119">
    <property type="entry name" value="LysR_subst-bd"/>
</dbReference>
<reference evidence="8 10" key="1">
    <citation type="submission" date="2019-07" db="EMBL/GenBank/DDBJ databases">
        <title>Genomes of sea-ice associated Colwellia species.</title>
        <authorList>
            <person name="Bowman J.P."/>
        </authorList>
    </citation>
    <scope>NUCLEOTIDE SEQUENCE [LARGE SCALE GENOMIC DNA]</scope>
    <source>
        <strain evidence="7 9">ACAM 607</strain>
        <strain evidence="8 10">IC036</strain>
    </source>
</reference>
<evidence type="ECO:0000259" key="6">
    <source>
        <dbReference type="PROSITE" id="PS50931"/>
    </source>
</evidence>
<dbReference type="EMBL" id="VOLR01000010">
    <property type="protein sequence ID" value="TWX60135.1"/>
    <property type="molecule type" value="Genomic_DNA"/>
</dbReference>
<evidence type="ECO:0000256" key="1">
    <source>
        <dbReference type="ARBA" id="ARBA00009437"/>
    </source>
</evidence>
<dbReference type="Pfam" id="PF03466">
    <property type="entry name" value="LysR_substrate"/>
    <property type="match status" value="1"/>
</dbReference>
<dbReference type="GO" id="GO:2000142">
    <property type="term" value="P:regulation of DNA-templated transcription initiation"/>
    <property type="evidence" value="ECO:0007669"/>
    <property type="project" value="TreeGrafter"/>
</dbReference>
<dbReference type="Proteomes" id="UP000321525">
    <property type="component" value="Unassembled WGS sequence"/>
</dbReference>
<keyword evidence="2" id="KW-0805">Transcription regulation</keyword>
<comment type="caution">
    <text evidence="8">The sequence shown here is derived from an EMBL/GenBank/DDBJ whole genome shotgun (WGS) entry which is preliminary data.</text>
</comment>
<dbReference type="PANTHER" id="PTHR30293:SF2">
    <property type="entry name" value="TRANSCRIPTIONAL ACTIVATOR PROTEIN NHAR"/>
    <property type="match status" value="1"/>
</dbReference>
<dbReference type="EMBL" id="VOLQ01000046">
    <property type="protein sequence ID" value="TWX63322.1"/>
    <property type="molecule type" value="Genomic_DNA"/>
</dbReference>
<evidence type="ECO:0000256" key="4">
    <source>
        <dbReference type="ARBA" id="ARBA00023159"/>
    </source>
</evidence>
<proteinExistence type="inferred from homology"/>
<evidence type="ECO:0000256" key="3">
    <source>
        <dbReference type="ARBA" id="ARBA00023125"/>
    </source>
</evidence>
<evidence type="ECO:0000256" key="2">
    <source>
        <dbReference type="ARBA" id="ARBA00023015"/>
    </source>
</evidence>
<evidence type="ECO:0000313" key="9">
    <source>
        <dbReference type="Proteomes" id="UP000321525"/>
    </source>
</evidence>
<organism evidence="8 10">
    <name type="scientific">Colwellia hornerae</name>
    <dbReference type="NCBI Taxonomy" id="89402"/>
    <lineage>
        <taxon>Bacteria</taxon>
        <taxon>Pseudomonadati</taxon>
        <taxon>Pseudomonadota</taxon>
        <taxon>Gammaproteobacteria</taxon>
        <taxon>Alteromonadales</taxon>
        <taxon>Colwelliaceae</taxon>
        <taxon>Colwellia</taxon>
    </lineage>
</organism>
<dbReference type="SUPFAM" id="SSF46785">
    <property type="entry name" value="Winged helix' DNA-binding domain"/>
    <property type="match status" value="1"/>
</dbReference>
<dbReference type="RefSeq" id="WP_146799313.1">
    <property type="nucleotide sequence ID" value="NZ_VOLP01000011.1"/>
</dbReference>
<keyword evidence="5" id="KW-0804">Transcription</keyword>
<dbReference type="OrthoDB" id="464481at2"/>
<accession>A0A5C6Q3D5</accession>
<dbReference type="Gene3D" id="1.10.10.10">
    <property type="entry name" value="Winged helix-like DNA-binding domain superfamily/Winged helix DNA-binding domain"/>
    <property type="match status" value="1"/>
</dbReference>